<dbReference type="EMBL" id="QGKW02001940">
    <property type="protein sequence ID" value="KAF2557474.1"/>
    <property type="molecule type" value="Genomic_DNA"/>
</dbReference>
<keyword evidence="1" id="KW-0175">Coiled coil</keyword>
<feature type="compositionally biased region" description="Basic and acidic residues" evidence="2">
    <location>
        <begin position="34"/>
        <end position="49"/>
    </location>
</feature>
<protein>
    <submittedName>
        <fullName evidence="3">Uncharacterized protein</fullName>
    </submittedName>
</protein>
<sequence>MIARSTRLKRIANLEDLAEDGQIEPLGSKRKRFAEHGVPESSDKKREGGDDGSYLPIQEMVPPAPRCGPWGGSGPPVRKLLLASSEYLSFCHNNDLPFVNDLAACAGLVHQIKGGTRLMPEVSELSFPDRFAESARADVMAKTAIKTTDAEVEKAKEEPLGKVKELAAERSRFSRERKQAIENADGLEDELETAQTTISRLEREKVEGAEKTKREMDHFRQSRHRALVSERGRLFVSAARRFDKFRKYKADRDKLEDKRLLHSQASGTLQSMDRLEKWGIPVPKKLKDILSANEVKFKKEVEEIVVKEITEGDLALTPPRPEPSRTFNQIGSNLGTVGSVVSASLRSPLEPAPGVQTERIPVDF</sequence>
<evidence type="ECO:0000256" key="1">
    <source>
        <dbReference type="SAM" id="Coils"/>
    </source>
</evidence>
<dbReference type="Proteomes" id="UP000712281">
    <property type="component" value="Unassembled WGS sequence"/>
</dbReference>
<evidence type="ECO:0000313" key="3">
    <source>
        <dbReference type="EMBL" id="KAF2557474.1"/>
    </source>
</evidence>
<evidence type="ECO:0000256" key="2">
    <source>
        <dbReference type="SAM" id="MobiDB-lite"/>
    </source>
</evidence>
<dbReference type="AlphaFoldDB" id="A0A8S9HJJ6"/>
<name>A0A8S9HJJ6_BRACR</name>
<proteinExistence type="predicted"/>
<gene>
    <name evidence="3" type="ORF">F2Q68_00015075</name>
</gene>
<comment type="caution">
    <text evidence="3">The sequence shown here is derived from an EMBL/GenBank/DDBJ whole genome shotgun (WGS) entry which is preliminary data.</text>
</comment>
<feature type="coiled-coil region" evidence="1">
    <location>
        <begin position="163"/>
        <end position="211"/>
    </location>
</feature>
<accession>A0A8S9HJJ6</accession>
<organism evidence="3 4">
    <name type="scientific">Brassica cretica</name>
    <name type="common">Mustard</name>
    <dbReference type="NCBI Taxonomy" id="69181"/>
    <lineage>
        <taxon>Eukaryota</taxon>
        <taxon>Viridiplantae</taxon>
        <taxon>Streptophyta</taxon>
        <taxon>Embryophyta</taxon>
        <taxon>Tracheophyta</taxon>
        <taxon>Spermatophyta</taxon>
        <taxon>Magnoliopsida</taxon>
        <taxon>eudicotyledons</taxon>
        <taxon>Gunneridae</taxon>
        <taxon>Pentapetalae</taxon>
        <taxon>rosids</taxon>
        <taxon>malvids</taxon>
        <taxon>Brassicales</taxon>
        <taxon>Brassicaceae</taxon>
        <taxon>Brassiceae</taxon>
        <taxon>Brassica</taxon>
    </lineage>
</organism>
<evidence type="ECO:0000313" key="4">
    <source>
        <dbReference type="Proteomes" id="UP000712281"/>
    </source>
</evidence>
<feature type="region of interest" description="Disordered" evidence="2">
    <location>
        <begin position="25"/>
        <end position="55"/>
    </location>
</feature>
<reference evidence="3" key="1">
    <citation type="submission" date="2019-12" db="EMBL/GenBank/DDBJ databases">
        <title>Genome sequencing and annotation of Brassica cretica.</title>
        <authorList>
            <person name="Studholme D.J."/>
            <person name="Sarris P.F."/>
        </authorList>
    </citation>
    <scope>NUCLEOTIDE SEQUENCE</scope>
    <source>
        <strain evidence="3">PFS-001/15</strain>
        <tissue evidence="3">Leaf</tissue>
    </source>
</reference>